<dbReference type="EC" id="3.1.1.-" evidence="3"/>
<accession>A0A1B8GQ76</accession>
<dbReference type="Pfam" id="PF00135">
    <property type="entry name" value="COesterase"/>
    <property type="match status" value="1"/>
</dbReference>
<dbReference type="PROSITE" id="PS00122">
    <property type="entry name" value="CARBOXYLESTERASE_B_1"/>
    <property type="match status" value="1"/>
</dbReference>
<dbReference type="GeneID" id="28837288"/>
<dbReference type="OrthoDB" id="408631at2759"/>
<dbReference type="STRING" id="342668.A0A1B8GQ76"/>
<dbReference type="SUPFAM" id="SSF53474">
    <property type="entry name" value="alpha/beta-Hydrolases"/>
    <property type="match status" value="1"/>
</dbReference>
<evidence type="ECO:0000313" key="6">
    <source>
        <dbReference type="Proteomes" id="UP000091956"/>
    </source>
</evidence>
<keyword evidence="2 3" id="KW-0378">Hydrolase</keyword>
<dbReference type="Proteomes" id="UP000091956">
    <property type="component" value="Unassembled WGS sequence"/>
</dbReference>
<dbReference type="InterPro" id="IPR050309">
    <property type="entry name" value="Type-B_Carboxylest/Lipase"/>
</dbReference>
<dbReference type="PANTHER" id="PTHR11559">
    <property type="entry name" value="CARBOXYLESTERASE"/>
    <property type="match status" value="1"/>
</dbReference>
<reference evidence="5 6" key="1">
    <citation type="submission" date="2016-03" db="EMBL/GenBank/DDBJ databases">
        <title>Comparative genomics of Pseudogymnoascus destructans, the fungus causing white-nose syndrome of bats.</title>
        <authorList>
            <person name="Palmer J.M."/>
            <person name="Drees K.P."/>
            <person name="Foster J.T."/>
            <person name="Lindner D.L."/>
        </authorList>
    </citation>
    <scope>NUCLEOTIDE SEQUENCE [LARGE SCALE GENOMIC DNA]</scope>
    <source>
        <strain evidence="5 6">UAMH 10579</strain>
    </source>
</reference>
<evidence type="ECO:0000256" key="1">
    <source>
        <dbReference type="ARBA" id="ARBA00005964"/>
    </source>
</evidence>
<evidence type="ECO:0000313" key="5">
    <source>
        <dbReference type="EMBL" id="OBT97978.1"/>
    </source>
</evidence>
<dbReference type="InterPro" id="IPR019826">
    <property type="entry name" value="Carboxylesterase_B_AS"/>
</dbReference>
<comment type="similarity">
    <text evidence="1 3">Belongs to the type-B carboxylesterase/lipase family.</text>
</comment>
<dbReference type="GO" id="GO:0016787">
    <property type="term" value="F:hydrolase activity"/>
    <property type="evidence" value="ECO:0007669"/>
    <property type="project" value="UniProtKB-KW"/>
</dbReference>
<gene>
    <name evidence="5" type="ORF">VE01_03902</name>
</gene>
<keyword evidence="6" id="KW-1185">Reference proteome</keyword>
<evidence type="ECO:0000256" key="2">
    <source>
        <dbReference type="ARBA" id="ARBA00022801"/>
    </source>
</evidence>
<reference evidence="6" key="2">
    <citation type="journal article" date="2018" name="Nat. Commun.">
        <title>Extreme sensitivity to ultraviolet light in the fungal pathogen causing white-nose syndrome of bats.</title>
        <authorList>
            <person name="Palmer J.M."/>
            <person name="Drees K.P."/>
            <person name="Foster J.T."/>
            <person name="Lindner D.L."/>
        </authorList>
    </citation>
    <scope>NUCLEOTIDE SEQUENCE [LARGE SCALE GENOMIC DNA]</scope>
    <source>
        <strain evidence="6">UAMH 10579</strain>
    </source>
</reference>
<protein>
    <recommendedName>
        <fullName evidence="3">Carboxylic ester hydrolase</fullName>
        <ecNumber evidence="3">3.1.1.-</ecNumber>
    </recommendedName>
</protein>
<dbReference type="RefSeq" id="XP_018131711.1">
    <property type="nucleotide sequence ID" value="XM_018273381.2"/>
</dbReference>
<keyword evidence="3" id="KW-0732">Signal</keyword>
<dbReference type="EMBL" id="KV460219">
    <property type="protein sequence ID" value="OBT97978.1"/>
    <property type="molecule type" value="Genomic_DNA"/>
</dbReference>
<evidence type="ECO:0000259" key="4">
    <source>
        <dbReference type="Pfam" id="PF00135"/>
    </source>
</evidence>
<dbReference type="Gene3D" id="3.40.50.1820">
    <property type="entry name" value="alpha/beta hydrolase"/>
    <property type="match status" value="1"/>
</dbReference>
<sequence length="515" mass="54965">MRLREALLTGILCLYSPASSTPAKHSWTIGQTVYTQGGPVSGHAASSAKNVSTYLGIPYAKPPIGDLRFAPPQGYYNHKPIDGSKFGHSCPQANVFGGSTPPNTKGKNLTAAGLAALVDLNFGYADSSEDCLTLNVWTKPQFGEKGKAVLIWVYGGGYTIGSSSDPIYDGQYIADQEDVVLVTFNYRLNIFGFPGAPGYHKNLGILDQRLAIEWVRDNIRAFGGDPKRISLFGQSAGGGSIDMYSFAYADDPIAAGLVLESGTTAIGTFTAETTAESWYTVTSTLGCGDNTTVPATQMACMRTKPSENITNAIPLVNQAYGSAFFWPTIDEEIAFSDYPARLAAGKFAKVPLLIGNTNYEAGYHRAIASVFDQYLSDAEWDGFNLVSFTCPAATRSAASVAAGLPTFRYRYFGNFPELALTTVPDSGAYHASEVLPIFDTVGAGSGGAEVSGDLVRMGIYLRGMMGMFARDPAEGLVKYGWPKYDVKGETLVRLGWENGVGPNPGVADVYDADCP</sequence>
<dbReference type="ESTHER" id="9pezi-a0a094gdn6">
    <property type="family name" value="Fungal_carboxylesterase_lipase"/>
</dbReference>
<name>A0A1B8GQ76_9PEZI</name>
<feature type="signal peptide" evidence="3">
    <location>
        <begin position="1"/>
        <end position="20"/>
    </location>
</feature>
<feature type="chain" id="PRO_5008448140" description="Carboxylic ester hydrolase" evidence="3">
    <location>
        <begin position="21"/>
        <end position="515"/>
    </location>
</feature>
<organism evidence="5 6">
    <name type="scientific">Pseudogymnoascus verrucosus</name>
    <dbReference type="NCBI Taxonomy" id="342668"/>
    <lineage>
        <taxon>Eukaryota</taxon>
        <taxon>Fungi</taxon>
        <taxon>Dikarya</taxon>
        <taxon>Ascomycota</taxon>
        <taxon>Pezizomycotina</taxon>
        <taxon>Leotiomycetes</taxon>
        <taxon>Thelebolales</taxon>
        <taxon>Thelebolaceae</taxon>
        <taxon>Pseudogymnoascus</taxon>
    </lineage>
</organism>
<dbReference type="InterPro" id="IPR029058">
    <property type="entry name" value="AB_hydrolase_fold"/>
</dbReference>
<feature type="domain" description="Carboxylesterase type B" evidence="4">
    <location>
        <begin position="32"/>
        <end position="366"/>
    </location>
</feature>
<dbReference type="InterPro" id="IPR002018">
    <property type="entry name" value="CarbesteraseB"/>
</dbReference>
<dbReference type="AlphaFoldDB" id="A0A1B8GQ76"/>
<proteinExistence type="inferred from homology"/>
<evidence type="ECO:0000256" key="3">
    <source>
        <dbReference type="RuleBase" id="RU361235"/>
    </source>
</evidence>